<dbReference type="RefSeq" id="WP_056968770.1">
    <property type="nucleotide sequence ID" value="NZ_AZEQ01000036.1"/>
</dbReference>
<dbReference type="InterPro" id="IPR041261">
    <property type="entry name" value="R2K_2"/>
</dbReference>
<dbReference type="Pfam" id="PF18299">
    <property type="entry name" value="R2K_2"/>
    <property type="match status" value="1"/>
</dbReference>
<proteinExistence type="predicted"/>
<comment type="caution">
    <text evidence="2">The sequence shown here is derived from an EMBL/GenBank/DDBJ whole genome shotgun (WGS) entry which is preliminary data.</text>
</comment>
<dbReference type="AlphaFoldDB" id="A0A0R1P1J9"/>
<sequence>MKVFVQINQNGMPYSINSYAAMTGFEKMGFEVVLFKNLSDVLDKMKREDVVVGGLGTVRHRLSSLGIDYQEINYPQEIRQYLGRRIWHSKMNTINSHPEMWPVFVKSVTGKQITGKVIRSPRDLMGLGSNYENPNVICSEVVDFTAEWRAYVRYGRIEGVRQYYGDWHYHYDPNIIEQCLHDYHNCLAGCSLDFGVTKAGRTLLVEVNEGYSLAAYGLYDIRYAKLLTARWAEMTGTKDECAFDLD</sequence>
<dbReference type="EMBL" id="AZEQ01000036">
    <property type="protein sequence ID" value="KRL22963.1"/>
    <property type="molecule type" value="Genomic_DNA"/>
</dbReference>
<name>A0A0R1P1J9_LIMMU</name>
<evidence type="ECO:0000313" key="3">
    <source>
        <dbReference type="Proteomes" id="UP000050901"/>
    </source>
</evidence>
<dbReference type="Proteomes" id="UP000050901">
    <property type="component" value="Unassembled WGS sequence"/>
</dbReference>
<gene>
    <name evidence="2" type="ORF">FC47_GL001425</name>
</gene>
<feature type="domain" description="ATP-grasp" evidence="1">
    <location>
        <begin position="81"/>
        <end position="226"/>
    </location>
</feature>
<accession>A0A0R1P1J9</accession>
<reference evidence="2 3" key="1">
    <citation type="journal article" date="2015" name="Genome Announc.">
        <title>Expanding the biotechnology potential of lactobacilli through comparative genomics of 213 strains and associated genera.</title>
        <authorList>
            <person name="Sun Z."/>
            <person name="Harris H.M."/>
            <person name="McCann A."/>
            <person name="Guo C."/>
            <person name="Argimon S."/>
            <person name="Zhang W."/>
            <person name="Yang X."/>
            <person name="Jeffery I.B."/>
            <person name="Cooney J.C."/>
            <person name="Kagawa T.F."/>
            <person name="Liu W."/>
            <person name="Song Y."/>
            <person name="Salvetti E."/>
            <person name="Wrobel A."/>
            <person name="Rasinkangas P."/>
            <person name="Parkhill J."/>
            <person name="Rea M.C."/>
            <person name="O'Sullivan O."/>
            <person name="Ritari J."/>
            <person name="Douillard F.P."/>
            <person name="Paul Ross R."/>
            <person name="Yang R."/>
            <person name="Briner A.E."/>
            <person name="Felis G.E."/>
            <person name="de Vos W.M."/>
            <person name="Barrangou R."/>
            <person name="Klaenhammer T.R."/>
            <person name="Caufield P.W."/>
            <person name="Cui Y."/>
            <person name="Zhang H."/>
            <person name="O'Toole P.W."/>
        </authorList>
    </citation>
    <scope>NUCLEOTIDE SEQUENCE [LARGE SCALE GENOMIC DNA]</scope>
    <source>
        <strain evidence="2 3">DSM 13345</strain>
    </source>
</reference>
<organism evidence="2 3">
    <name type="scientific">Limosilactobacillus mucosae DSM 13345</name>
    <dbReference type="NCBI Taxonomy" id="1423771"/>
    <lineage>
        <taxon>Bacteria</taxon>
        <taxon>Bacillati</taxon>
        <taxon>Bacillota</taxon>
        <taxon>Bacilli</taxon>
        <taxon>Lactobacillales</taxon>
        <taxon>Lactobacillaceae</taxon>
        <taxon>Limosilactobacillus</taxon>
    </lineage>
</organism>
<evidence type="ECO:0000259" key="1">
    <source>
        <dbReference type="Pfam" id="PF18299"/>
    </source>
</evidence>
<protein>
    <recommendedName>
        <fullName evidence="1">ATP-grasp domain-containing protein</fullName>
    </recommendedName>
</protein>
<evidence type="ECO:0000313" key="2">
    <source>
        <dbReference type="EMBL" id="KRL22963.1"/>
    </source>
</evidence>
<dbReference type="PATRIC" id="fig|1423771.3.peg.1444"/>